<dbReference type="Pfam" id="PF13439">
    <property type="entry name" value="Glyco_transf_4"/>
    <property type="match status" value="1"/>
</dbReference>
<dbReference type="PANTHER" id="PTHR45947:SF3">
    <property type="entry name" value="SULFOQUINOVOSYL TRANSFERASE SQD2"/>
    <property type="match status" value="1"/>
</dbReference>
<reference evidence="2 3" key="1">
    <citation type="journal article" date="2015" name="Stand. Genomic Sci.">
        <title>Genomic Encyclopedia of Bacterial and Archaeal Type Strains, Phase III: the genomes of soil and plant-associated and newly described type strains.</title>
        <authorList>
            <person name="Whitman W.B."/>
            <person name="Woyke T."/>
            <person name="Klenk H.P."/>
            <person name="Zhou Y."/>
            <person name="Lilburn T.G."/>
            <person name="Beck B.J."/>
            <person name="De Vos P."/>
            <person name="Vandamme P."/>
            <person name="Eisen J.A."/>
            <person name="Garrity G."/>
            <person name="Hugenholtz P."/>
            <person name="Kyrpides N.C."/>
        </authorList>
    </citation>
    <scope>NUCLEOTIDE SEQUENCE [LARGE SCALE GENOMIC DNA]</scope>
    <source>
        <strain evidence="2 3">A3</strain>
    </source>
</reference>
<organism evidence="2 3">
    <name type="scientific">Dokdonella fugitiva</name>
    <dbReference type="NCBI Taxonomy" id="328517"/>
    <lineage>
        <taxon>Bacteria</taxon>
        <taxon>Pseudomonadati</taxon>
        <taxon>Pseudomonadota</taxon>
        <taxon>Gammaproteobacteria</taxon>
        <taxon>Lysobacterales</taxon>
        <taxon>Rhodanobacteraceae</taxon>
        <taxon>Dokdonella</taxon>
    </lineage>
</organism>
<sequence length="403" mass="43869">MRPEPSSGGAGLRPMRVLMVLESNFPVIGGGGAESQVRTLAMRLRERGHRVTVLTPLRDPDLTPARIGRHEGIPVLRIAYPRIRLFGSLVLWLRLLAFLARHGRRYDAWHVHIAHHLGALTTMMGRRIGRTVVVKISGWWELKKGLLRDDGGLVARIGQRWLRGAHALQAISHRIEAELLRHGFAGERIVALPNAIDTRRFGLRAAPAADGVPTAVFVGRLVPEKGLGVLLDAWADAFPQAGRARLRLVGAGPLEASLRAQAERLGIAAQVEFLGHRSDVEHLLREADFGVLTSTIEGLSNTLLEFMASCLPVVASRVSGSEDFIVDGRNGWLFEPGDHATLAHRLADAVARGRPGLHRLGCQARADVAARADLDVVVDRLLALYRGEDPARITASATLPQGD</sequence>
<keyword evidence="3" id="KW-1185">Reference proteome</keyword>
<dbReference type="Proteomes" id="UP000294862">
    <property type="component" value="Unassembled WGS sequence"/>
</dbReference>
<evidence type="ECO:0000313" key="2">
    <source>
        <dbReference type="EMBL" id="TCO41294.1"/>
    </source>
</evidence>
<accession>A0A4R2IA20</accession>
<dbReference type="PANTHER" id="PTHR45947">
    <property type="entry name" value="SULFOQUINOVOSYL TRANSFERASE SQD2"/>
    <property type="match status" value="1"/>
</dbReference>
<evidence type="ECO:0000313" key="3">
    <source>
        <dbReference type="Proteomes" id="UP000294862"/>
    </source>
</evidence>
<dbReference type="GO" id="GO:0016757">
    <property type="term" value="F:glycosyltransferase activity"/>
    <property type="evidence" value="ECO:0007669"/>
    <property type="project" value="TreeGrafter"/>
</dbReference>
<keyword evidence="2" id="KW-0808">Transferase</keyword>
<dbReference type="InterPro" id="IPR050194">
    <property type="entry name" value="Glycosyltransferase_grp1"/>
</dbReference>
<gene>
    <name evidence="2" type="ORF">EV148_103214</name>
</gene>
<protein>
    <submittedName>
        <fullName evidence="2">Glycosyltransferase involved in cell wall biosynthesis</fullName>
    </submittedName>
</protein>
<proteinExistence type="predicted"/>
<dbReference type="OrthoDB" id="9764577at2"/>
<dbReference type="AlphaFoldDB" id="A0A4R2IA20"/>
<dbReference type="Gene3D" id="3.40.50.2000">
    <property type="entry name" value="Glycogen Phosphorylase B"/>
    <property type="match status" value="2"/>
</dbReference>
<name>A0A4R2IA20_9GAMM</name>
<dbReference type="SUPFAM" id="SSF53756">
    <property type="entry name" value="UDP-Glycosyltransferase/glycogen phosphorylase"/>
    <property type="match status" value="1"/>
</dbReference>
<dbReference type="EMBL" id="SLWQ01000003">
    <property type="protein sequence ID" value="TCO41294.1"/>
    <property type="molecule type" value="Genomic_DNA"/>
</dbReference>
<dbReference type="RefSeq" id="WP_131996163.1">
    <property type="nucleotide sequence ID" value="NZ_SLWQ01000003.1"/>
</dbReference>
<evidence type="ECO:0000259" key="1">
    <source>
        <dbReference type="Pfam" id="PF13439"/>
    </source>
</evidence>
<dbReference type="Pfam" id="PF13692">
    <property type="entry name" value="Glyco_trans_1_4"/>
    <property type="match status" value="1"/>
</dbReference>
<dbReference type="InterPro" id="IPR028098">
    <property type="entry name" value="Glyco_trans_4-like_N"/>
</dbReference>
<dbReference type="CDD" id="cd03801">
    <property type="entry name" value="GT4_PimA-like"/>
    <property type="match status" value="1"/>
</dbReference>
<feature type="domain" description="Glycosyltransferase subfamily 4-like N-terminal" evidence="1">
    <location>
        <begin position="31"/>
        <end position="200"/>
    </location>
</feature>
<comment type="caution">
    <text evidence="2">The sequence shown here is derived from an EMBL/GenBank/DDBJ whole genome shotgun (WGS) entry which is preliminary data.</text>
</comment>